<keyword evidence="1" id="KW-1133">Transmembrane helix</keyword>
<comment type="caution">
    <text evidence="3">The sequence shown here is derived from an EMBL/GenBank/DDBJ whole genome shotgun (WGS) entry which is preliminary data.</text>
</comment>
<evidence type="ECO:0000313" key="4">
    <source>
        <dbReference type="Proteomes" id="UP000760668"/>
    </source>
</evidence>
<dbReference type="AlphaFoldDB" id="A0A921MLE3"/>
<dbReference type="InterPro" id="IPR003848">
    <property type="entry name" value="DUF218"/>
</dbReference>
<feature type="transmembrane region" description="Helical" evidence="1">
    <location>
        <begin position="21"/>
        <end position="43"/>
    </location>
</feature>
<dbReference type="GO" id="GO:0043164">
    <property type="term" value="P:Gram-negative-bacterium-type cell wall biogenesis"/>
    <property type="evidence" value="ECO:0007669"/>
    <property type="project" value="TreeGrafter"/>
</dbReference>
<dbReference type="GO" id="GO:0005886">
    <property type="term" value="C:plasma membrane"/>
    <property type="evidence" value="ECO:0007669"/>
    <property type="project" value="TreeGrafter"/>
</dbReference>
<dbReference type="PANTHER" id="PTHR30336:SF4">
    <property type="entry name" value="ENVELOPE BIOGENESIS FACTOR ELYC"/>
    <property type="match status" value="1"/>
</dbReference>
<reference evidence="3" key="1">
    <citation type="journal article" date="2021" name="PeerJ">
        <title>Extensive microbial diversity within the chicken gut microbiome revealed by metagenomics and culture.</title>
        <authorList>
            <person name="Gilroy R."/>
            <person name="Ravi A."/>
            <person name="Getino M."/>
            <person name="Pursley I."/>
            <person name="Horton D.L."/>
            <person name="Alikhan N.F."/>
            <person name="Baker D."/>
            <person name="Gharbi K."/>
            <person name="Hall N."/>
            <person name="Watson M."/>
            <person name="Adriaenssens E.M."/>
            <person name="Foster-Nyarko E."/>
            <person name="Jarju S."/>
            <person name="Secka A."/>
            <person name="Antonio M."/>
            <person name="Oren A."/>
            <person name="Chaudhuri R.R."/>
            <person name="La Ragione R."/>
            <person name="Hildebrand F."/>
            <person name="Pallen M.J."/>
        </authorList>
    </citation>
    <scope>NUCLEOTIDE SEQUENCE</scope>
    <source>
        <strain evidence="3">CHK179-5677</strain>
    </source>
</reference>
<dbReference type="Pfam" id="PF02698">
    <property type="entry name" value="DUF218"/>
    <property type="match status" value="1"/>
</dbReference>
<protein>
    <submittedName>
        <fullName evidence="3">YdcF family protein</fullName>
    </submittedName>
</protein>
<dbReference type="InterPro" id="IPR014729">
    <property type="entry name" value="Rossmann-like_a/b/a_fold"/>
</dbReference>
<proteinExistence type="predicted"/>
<dbReference type="EMBL" id="DYUC01000021">
    <property type="protein sequence ID" value="HJG85954.1"/>
    <property type="molecule type" value="Genomic_DNA"/>
</dbReference>
<gene>
    <name evidence="3" type="ORF">K8V01_02820</name>
</gene>
<sequence length="232" mass="25013">MRQQNAYRPYGGKKPHPLLRIVIGLIGLGLICFAILAAIVYAGETTHIEGTPRAAIILGCKVEESGPSQLLQDRLDTALDYLGGLDSPIPVIVSGGQGRDEPVSEAAAMADYLIQAGYSDAYIYLEDNSHNTAENLGYSLELLEALSLDPAEDEILIVSNGFHLTRARMLAERFGYEHVSTLAAPSSHLPSRISMFFREPLALVKSFLFDREIPQIQASASVAADGRTAQGG</sequence>
<feature type="domain" description="DUF218" evidence="2">
    <location>
        <begin position="54"/>
        <end position="192"/>
    </location>
</feature>
<evidence type="ECO:0000313" key="3">
    <source>
        <dbReference type="EMBL" id="HJG85954.1"/>
    </source>
</evidence>
<dbReference type="InterPro" id="IPR051599">
    <property type="entry name" value="Cell_Envelope_Assoc"/>
</dbReference>
<reference evidence="3" key="2">
    <citation type="submission" date="2021-09" db="EMBL/GenBank/DDBJ databases">
        <authorList>
            <person name="Gilroy R."/>
        </authorList>
    </citation>
    <scope>NUCLEOTIDE SEQUENCE</scope>
    <source>
        <strain evidence="3">CHK179-5677</strain>
    </source>
</reference>
<dbReference type="PANTHER" id="PTHR30336">
    <property type="entry name" value="INNER MEMBRANE PROTEIN, PROBABLE PERMEASE"/>
    <property type="match status" value="1"/>
</dbReference>
<dbReference type="GO" id="GO:0000270">
    <property type="term" value="P:peptidoglycan metabolic process"/>
    <property type="evidence" value="ECO:0007669"/>
    <property type="project" value="TreeGrafter"/>
</dbReference>
<organism evidence="3 4">
    <name type="scientific">Pseudoflavonifractor capillosus</name>
    <dbReference type="NCBI Taxonomy" id="106588"/>
    <lineage>
        <taxon>Bacteria</taxon>
        <taxon>Bacillati</taxon>
        <taxon>Bacillota</taxon>
        <taxon>Clostridia</taxon>
        <taxon>Eubacteriales</taxon>
        <taxon>Oscillospiraceae</taxon>
        <taxon>Pseudoflavonifractor</taxon>
    </lineage>
</organism>
<dbReference type="Gene3D" id="3.40.50.620">
    <property type="entry name" value="HUPs"/>
    <property type="match status" value="1"/>
</dbReference>
<keyword evidence="1" id="KW-0472">Membrane</keyword>
<dbReference type="Proteomes" id="UP000760668">
    <property type="component" value="Unassembled WGS sequence"/>
</dbReference>
<dbReference type="CDD" id="cd06259">
    <property type="entry name" value="YdcF-like"/>
    <property type="match status" value="1"/>
</dbReference>
<accession>A0A921MLE3</accession>
<dbReference type="RefSeq" id="WP_295370145.1">
    <property type="nucleotide sequence ID" value="NZ_DYUC01000021.1"/>
</dbReference>
<evidence type="ECO:0000256" key="1">
    <source>
        <dbReference type="SAM" id="Phobius"/>
    </source>
</evidence>
<evidence type="ECO:0000259" key="2">
    <source>
        <dbReference type="Pfam" id="PF02698"/>
    </source>
</evidence>
<keyword evidence="1" id="KW-0812">Transmembrane</keyword>
<name>A0A921MLE3_9FIRM</name>